<accession>A0A9P5SJN0</accession>
<organism evidence="2 3">
    <name type="scientific">Podila minutissima</name>
    <dbReference type="NCBI Taxonomy" id="64525"/>
    <lineage>
        <taxon>Eukaryota</taxon>
        <taxon>Fungi</taxon>
        <taxon>Fungi incertae sedis</taxon>
        <taxon>Mucoromycota</taxon>
        <taxon>Mortierellomycotina</taxon>
        <taxon>Mortierellomycetes</taxon>
        <taxon>Mortierellales</taxon>
        <taxon>Mortierellaceae</taxon>
        <taxon>Podila</taxon>
    </lineage>
</organism>
<comment type="caution">
    <text evidence="2">The sequence shown here is derived from an EMBL/GenBank/DDBJ whole genome shotgun (WGS) entry which is preliminary data.</text>
</comment>
<gene>
    <name evidence="2" type="ORF">BG006_007587</name>
</gene>
<keyword evidence="3" id="KW-1185">Reference proteome</keyword>
<sequence length="114" mass="12761">MTSTASTQDIQPTFVTPVIEKRSYTSMTMPSSTMSSKSAHYASKRPTSLLISNLPALMEEGDSTFPEHDTLVPLSRRAMVQFLDEADSDDKGVCLPRTPYPMSREQEKQRIQFA</sequence>
<reference evidence="2" key="1">
    <citation type="journal article" date="2020" name="Fungal Divers.">
        <title>Resolving the Mortierellaceae phylogeny through synthesis of multi-gene phylogenetics and phylogenomics.</title>
        <authorList>
            <person name="Vandepol N."/>
            <person name="Liber J."/>
            <person name="Desiro A."/>
            <person name="Na H."/>
            <person name="Kennedy M."/>
            <person name="Barry K."/>
            <person name="Grigoriev I.V."/>
            <person name="Miller A.N."/>
            <person name="O'Donnell K."/>
            <person name="Stajich J.E."/>
            <person name="Bonito G."/>
        </authorList>
    </citation>
    <scope>NUCLEOTIDE SEQUENCE</scope>
    <source>
        <strain evidence="2">NVP1</strain>
    </source>
</reference>
<proteinExistence type="predicted"/>
<evidence type="ECO:0000313" key="2">
    <source>
        <dbReference type="EMBL" id="KAF9329307.1"/>
    </source>
</evidence>
<dbReference type="Proteomes" id="UP000696485">
    <property type="component" value="Unassembled WGS sequence"/>
</dbReference>
<feature type="compositionally biased region" description="Basic and acidic residues" evidence="1">
    <location>
        <begin position="104"/>
        <end position="114"/>
    </location>
</feature>
<feature type="region of interest" description="Disordered" evidence="1">
    <location>
        <begin position="90"/>
        <end position="114"/>
    </location>
</feature>
<name>A0A9P5SJN0_9FUNG</name>
<dbReference type="AlphaFoldDB" id="A0A9P5SJN0"/>
<evidence type="ECO:0000256" key="1">
    <source>
        <dbReference type="SAM" id="MobiDB-lite"/>
    </source>
</evidence>
<protein>
    <submittedName>
        <fullName evidence="2">Uncharacterized protein</fullName>
    </submittedName>
</protein>
<dbReference type="EMBL" id="JAAAUY010000486">
    <property type="protein sequence ID" value="KAF9329307.1"/>
    <property type="molecule type" value="Genomic_DNA"/>
</dbReference>
<evidence type="ECO:0000313" key="3">
    <source>
        <dbReference type="Proteomes" id="UP000696485"/>
    </source>
</evidence>